<dbReference type="GeneID" id="72460796"/>
<feature type="transmembrane region" description="Helical" evidence="1">
    <location>
        <begin position="20"/>
        <end position="40"/>
    </location>
</feature>
<evidence type="ECO:0000313" key="2">
    <source>
        <dbReference type="EMBL" id="TDG80984.1"/>
    </source>
</evidence>
<proteinExistence type="predicted"/>
<dbReference type="Proteomes" id="UP000295181">
    <property type="component" value="Unassembled WGS sequence"/>
</dbReference>
<keyword evidence="1" id="KW-0812">Transmembrane</keyword>
<gene>
    <name evidence="2" type="ORF">C5L32_001309</name>
</gene>
<evidence type="ECO:0000256" key="1">
    <source>
        <dbReference type="SAM" id="Phobius"/>
    </source>
</evidence>
<feature type="transmembrane region" description="Helical" evidence="1">
    <location>
        <begin position="210"/>
        <end position="230"/>
    </location>
</feature>
<feature type="transmembrane region" description="Helical" evidence="1">
    <location>
        <begin position="110"/>
        <end position="132"/>
    </location>
</feature>
<feature type="transmembrane region" description="Helical" evidence="1">
    <location>
        <begin position="153"/>
        <end position="178"/>
    </location>
</feature>
<dbReference type="AlphaFoldDB" id="A0A4R5NTW2"/>
<protein>
    <submittedName>
        <fullName evidence="2">Uncharacterized protein</fullName>
    </submittedName>
</protein>
<accession>A0A4R5NTW2</accession>
<evidence type="ECO:0000313" key="3">
    <source>
        <dbReference type="Proteomes" id="UP000295181"/>
    </source>
</evidence>
<organism evidence="2 3">
    <name type="scientific">Lentilactobacillus buchneri DSM 20057</name>
    <dbReference type="NCBI Taxonomy" id="1423728"/>
    <lineage>
        <taxon>Bacteria</taxon>
        <taxon>Bacillati</taxon>
        <taxon>Bacillota</taxon>
        <taxon>Bacilli</taxon>
        <taxon>Lactobacillales</taxon>
        <taxon>Lactobacillaceae</taxon>
        <taxon>Lentilactobacillus</taxon>
    </lineage>
</organism>
<keyword evidence="1" id="KW-1133">Transmembrane helix</keyword>
<name>A0A4R5NTW2_LENBU</name>
<dbReference type="EMBL" id="PUFP01000010">
    <property type="protein sequence ID" value="TDG80984.1"/>
    <property type="molecule type" value="Genomic_DNA"/>
</dbReference>
<sequence length="318" mass="35779">MKKLRSLTQKELDQQLHSDAIYLVLFVLTILCFSISWAQYTAYKNDASSLIRIQQRDKRAGVDVDQILAGGPITFSNGEKAEVVTSLQDAGEKVKQDLVEMAPRNSFDHILGSSMFIVFPITMVIYTISFAYRELKNNQVRIKASMNSIQNVVLSKLISLSMLTFLSLIFICLTSFIFQLGFNNFIHIPNKLALIRYLADGQSYLAQAPLQFLSVFGLSLIAVIVSYYLTLLLKRPWLAGILMFGYFSGIPVLGSFDFKQNAVLLYSKLFHENSPFTPIQINGDFTLMGFVGCCLVTLLIAGVIDYIVTRNHYLTRTS</sequence>
<feature type="transmembrane region" description="Helical" evidence="1">
    <location>
        <begin position="237"/>
        <end position="256"/>
    </location>
</feature>
<reference evidence="2 3" key="1">
    <citation type="journal article" date="2019" name="Appl. Microbiol. Biotechnol.">
        <title>Uncovering carbohydrate metabolism through a genotype-phenotype association study of 56 lactic acid bacteria genomes.</title>
        <authorList>
            <person name="Buron-Moles G."/>
            <person name="Chailyan A."/>
            <person name="Dolejs I."/>
            <person name="Forster J."/>
            <person name="Miks M.H."/>
        </authorList>
    </citation>
    <scope>NUCLEOTIDE SEQUENCE [LARGE SCALE GENOMIC DNA]</scope>
    <source>
        <strain evidence="2 3">ATCC 4005</strain>
    </source>
</reference>
<comment type="caution">
    <text evidence="2">The sequence shown here is derived from an EMBL/GenBank/DDBJ whole genome shotgun (WGS) entry which is preliminary data.</text>
</comment>
<feature type="transmembrane region" description="Helical" evidence="1">
    <location>
        <begin position="285"/>
        <end position="308"/>
    </location>
</feature>
<keyword evidence="1" id="KW-0472">Membrane</keyword>
<dbReference type="RefSeq" id="WP_013727136.1">
    <property type="nucleotide sequence ID" value="NZ_AZDM01000044.1"/>
</dbReference>